<accession>A0A507BQF1</accession>
<dbReference type="RefSeq" id="XP_031000751.1">
    <property type="nucleotide sequence ID" value="XM_031133997.1"/>
</dbReference>
<sequence length="387" mass="42590">MRAVLSVLREEVRVRRMEAEQALNIREESEKQLGNTLRPFPPDPVVDLQFVIGETTRLARRGEAATPINLAAAAAEDFQACPGPTAVDSPQQNSYQEGKAIMAIWNGVMETYPDHDIALHVLLDDPETEDAGVFYARGFLSPALAPRLSFPLTGRQADHLIAIILTTLPSTYSIPAQIGRGHRLPFLQHTHTRFALQDLQIDSEWHRSTDMAPPRASGGSMLAPSHRDGRSSSQSAHNSGNIADDSEEEQPYDGTLDSIKTQKTSVRLPLRADYGQWSTIQAFRELIQNQRDAIIASFNISETDFHVQHEGNLFKIPVPGPDPTELAGYISHSGPADSGLIEIVNHRATLQPKNFDFGLSGKRGNLEQAGIYSEGLKIAILTLLRLP</sequence>
<comment type="caution">
    <text evidence="2">The sequence shown here is derived from an EMBL/GenBank/DDBJ whole genome shotgun (WGS) entry which is preliminary data.</text>
</comment>
<dbReference type="Proteomes" id="UP000319257">
    <property type="component" value="Unassembled WGS sequence"/>
</dbReference>
<protein>
    <submittedName>
        <fullName evidence="2">Uncharacterized protein</fullName>
    </submittedName>
</protein>
<feature type="region of interest" description="Disordered" evidence="1">
    <location>
        <begin position="206"/>
        <end position="260"/>
    </location>
</feature>
<evidence type="ECO:0000256" key="1">
    <source>
        <dbReference type="SAM" id="MobiDB-lite"/>
    </source>
</evidence>
<gene>
    <name evidence="2" type="ORF">E0L32_011284</name>
</gene>
<organism evidence="2 3">
    <name type="scientific">Thyridium curvatum</name>
    <dbReference type="NCBI Taxonomy" id="1093900"/>
    <lineage>
        <taxon>Eukaryota</taxon>
        <taxon>Fungi</taxon>
        <taxon>Dikarya</taxon>
        <taxon>Ascomycota</taxon>
        <taxon>Pezizomycotina</taxon>
        <taxon>Sordariomycetes</taxon>
        <taxon>Sordariomycetidae</taxon>
        <taxon>Thyridiales</taxon>
        <taxon>Thyridiaceae</taxon>
        <taxon>Thyridium</taxon>
    </lineage>
</organism>
<dbReference type="EMBL" id="SKBQ01000102">
    <property type="protein sequence ID" value="TPX19040.1"/>
    <property type="molecule type" value="Genomic_DNA"/>
</dbReference>
<evidence type="ECO:0000313" key="3">
    <source>
        <dbReference type="Proteomes" id="UP000319257"/>
    </source>
</evidence>
<dbReference type="GeneID" id="41978731"/>
<evidence type="ECO:0000313" key="2">
    <source>
        <dbReference type="EMBL" id="TPX19040.1"/>
    </source>
</evidence>
<reference evidence="2 3" key="1">
    <citation type="submission" date="2019-06" db="EMBL/GenBank/DDBJ databases">
        <title>Draft genome sequence of the filamentous fungus Phialemoniopsis curvata isolated from diesel fuel.</title>
        <authorList>
            <person name="Varaljay V.A."/>
            <person name="Lyon W.J."/>
            <person name="Crouch A.L."/>
            <person name="Drake C.E."/>
            <person name="Hollomon J.M."/>
            <person name="Nadeau L.J."/>
            <person name="Nunn H.S."/>
            <person name="Stevenson B.S."/>
            <person name="Bojanowski C.L."/>
            <person name="Crookes-Goodson W.J."/>
        </authorList>
    </citation>
    <scope>NUCLEOTIDE SEQUENCE [LARGE SCALE GENOMIC DNA]</scope>
    <source>
        <strain evidence="2 3">D216</strain>
    </source>
</reference>
<dbReference type="OrthoDB" id="5376140at2759"/>
<keyword evidence="3" id="KW-1185">Reference proteome</keyword>
<proteinExistence type="predicted"/>
<dbReference type="AlphaFoldDB" id="A0A507BQF1"/>
<feature type="compositionally biased region" description="Polar residues" evidence="1">
    <location>
        <begin position="231"/>
        <end position="241"/>
    </location>
</feature>
<name>A0A507BQF1_9PEZI</name>
<dbReference type="InParanoid" id="A0A507BQF1"/>